<feature type="transmembrane region" description="Helical" evidence="6">
    <location>
        <begin position="105"/>
        <end position="127"/>
    </location>
</feature>
<evidence type="ECO:0000256" key="5">
    <source>
        <dbReference type="ARBA" id="ARBA00049660"/>
    </source>
</evidence>
<dbReference type="InterPro" id="IPR000292">
    <property type="entry name" value="For/NO2_transpt"/>
</dbReference>
<dbReference type="RefSeq" id="WP_246045931.1">
    <property type="nucleotide sequence ID" value="NZ_BAAASV010000002.1"/>
</dbReference>
<gene>
    <name evidence="7" type="ORF">FB461_0076</name>
</gene>
<keyword evidence="3 6" id="KW-1133">Transmembrane helix</keyword>
<organism evidence="7 8">
    <name type="scientific">Rarobacter faecitabidus</name>
    <dbReference type="NCBI Taxonomy" id="13243"/>
    <lineage>
        <taxon>Bacteria</taxon>
        <taxon>Bacillati</taxon>
        <taxon>Actinomycetota</taxon>
        <taxon>Actinomycetes</taxon>
        <taxon>Micrococcales</taxon>
        <taxon>Rarobacteraceae</taxon>
        <taxon>Rarobacter</taxon>
    </lineage>
</organism>
<sequence>MLSIPETLTEQDHNAIKKALGISQPWRFLVQAMLAGAYIGVAVILMISASGPLLEAGSPIVKLVNGLVFGIALTLVVAAGGELVTSSMMTLTQGWARRAIDGRQWTTTLAFTFFANLAGAWVFAVLVRLSGLTEGETPAGKMLIAMLDAKAHESSMELFARGVLCNVLVCLAIWSATRLKSEMAKFTIIFWCLFAFITSGFEHVVANMTTYSLGVLEGVDSATAINYARNMLVVGLGNLVGGVIVGLAYVSYAKRPSATDAPVAAKVGAQR</sequence>
<keyword evidence="8" id="KW-1185">Reference proteome</keyword>
<evidence type="ECO:0000256" key="2">
    <source>
        <dbReference type="ARBA" id="ARBA00022692"/>
    </source>
</evidence>
<feature type="transmembrane region" description="Helical" evidence="6">
    <location>
        <begin position="231"/>
        <end position="250"/>
    </location>
</feature>
<name>A0A542ZTS1_RARFA</name>
<evidence type="ECO:0000313" key="8">
    <source>
        <dbReference type="Proteomes" id="UP000315389"/>
    </source>
</evidence>
<evidence type="ECO:0000313" key="7">
    <source>
        <dbReference type="EMBL" id="TQL63610.1"/>
    </source>
</evidence>
<keyword evidence="2 6" id="KW-0812">Transmembrane</keyword>
<protein>
    <submittedName>
        <fullName evidence="7">Nitrite transporter NirC</fullName>
    </submittedName>
</protein>
<comment type="caution">
    <text evidence="7">The sequence shown here is derived from an EMBL/GenBank/DDBJ whole genome shotgun (WGS) entry which is preliminary data.</text>
</comment>
<reference evidence="7 8" key="1">
    <citation type="submission" date="2019-06" db="EMBL/GenBank/DDBJ databases">
        <title>Sequencing the genomes of 1000 actinobacteria strains.</title>
        <authorList>
            <person name="Klenk H.-P."/>
        </authorList>
    </citation>
    <scope>NUCLEOTIDE SEQUENCE [LARGE SCALE GENOMIC DNA]</scope>
    <source>
        <strain evidence="7 8">DSM 4813</strain>
    </source>
</reference>
<dbReference type="GO" id="GO:0015499">
    <property type="term" value="F:formate transmembrane transporter activity"/>
    <property type="evidence" value="ECO:0007669"/>
    <property type="project" value="TreeGrafter"/>
</dbReference>
<dbReference type="Proteomes" id="UP000315389">
    <property type="component" value="Unassembled WGS sequence"/>
</dbReference>
<comment type="similarity">
    <text evidence="5">Belongs to the FNT transporter (TC 1.A.16) family.</text>
</comment>
<evidence type="ECO:0000256" key="6">
    <source>
        <dbReference type="SAM" id="Phobius"/>
    </source>
</evidence>
<dbReference type="PROSITE" id="PS01006">
    <property type="entry name" value="FORMATE_NITRITE_TP_2"/>
    <property type="match status" value="1"/>
</dbReference>
<proteinExistence type="inferred from homology"/>
<feature type="transmembrane region" description="Helical" evidence="6">
    <location>
        <begin position="158"/>
        <end position="176"/>
    </location>
</feature>
<evidence type="ECO:0000256" key="1">
    <source>
        <dbReference type="ARBA" id="ARBA00004141"/>
    </source>
</evidence>
<comment type="subcellular location">
    <subcellularLocation>
        <location evidence="1">Membrane</location>
        <topology evidence="1">Multi-pass membrane protein</topology>
    </subcellularLocation>
</comment>
<dbReference type="Pfam" id="PF01226">
    <property type="entry name" value="Form_Nir_trans"/>
    <property type="match status" value="1"/>
</dbReference>
<dbReference type="PANTHER" id="PTHR30520:SF8">
    <property type="entry name" value="NITRITE TRANSPORTER NIRC"/>
    <property type="match status" value="1"/>
</dbReference>
<feature type="transmembrane region" description="Helical" evidence="6">
    <location>
        <begin position="63"/>
        <end position="84"/>
    </location>
</feature>
<evidence type="ECO:0000256" key="4">
    <source>
        <dbReference type="ARBA" id="ARBA00023136"/>
    </source>
</evidence>
<dbReference type="Gene3D" id="1.20.1080.10">
    <property type="entry name" value="Glycerol uptake facilitator protein"/>
    <property type="match status" value="1"/>
</dbReference>
<dbReference type="InterPro" id="IPR023271">
    <property type="entry name" value="Aquaporin-like"/>
</dbReference>
<dbReference type="EMBL" id="VFOS01000001">
    <property type="protein sequence ID" value="TQL63610.1"/>
    <property type="molecule type" value="Genomic_DNA"/>
</dbReference>
<dbReference type="GO" id="GO:0005886">
    <property type="term" value="C:plasma membrane"/>
    <property type="evidence" value="ECO:0007669"/>
    <property type="project" value="TreeGrafter"/>
</dbReference>
<dbReference type="PANTHER" id="PTHR30520">
    <property type="entry name" value="FORMATE TRANSPORTER-RELATED"/>
    <property type="match status" value="1"/>
</dbReference>
<feature type="transmembrane region" description="Helical" evidence="6">
    <location>
        <begin position="188"/>
        <end position="211"/>
    </location>
</feature>
<evidence type="ECO:0000256" key="3">
    <source>
        <dbReference type="ARBA" id="ARBA00022989"/>
    </source>
</evidence>
<dbReference type="InterPro" id="IPR024002">
    <property type="entry name" value="For/NO2_transpt_CS"/>
</dbReference>
<keyword evidence="4 6" id="KW-0472">Membrane</keyword>
<accession>A0A542ZTS1</accession>
<dbReference type="AlphaFoldDB" id="A0A542ZTS1"/>
<feature type="transmembrane region" description="Helical" evidence="6">
    <location>
        <begin position="28"/>
        <end position="51"/>
    </location>
</feature>